<feature type="compositionally biased region" description="Acidic residues" evidence="2">
    <location>
        <begin position="187"/>
        <end position="198"/>
    </location>
</feature>
<feature type="compositionally biased region" description="Acidic residues" evidence="2">
    <location>
        <begin position="168"/>
        <end position="178"/>
    </location>
</feature>
<sequence>MAEGSGSRGGAPSRSSTRASEAGGAAFVHAGRRSLLGRTTDTSSADSFFAAEPPPPNVATAGLRVRQFVRPLLENEELKEAKLAFITAGGTDVPLEREAVRYITNTSSGARGAALCEQLLRLGYYVVYLTSVRAMKPFVRHLLPTHPMPHMLDFISLCTVQHQQKEEGQEEEVEEEEQQPQPIVEEPSSDTDASECEEGVSSPSPPPSSRHLACQTFSAVYEAEEEPDAQVVTSVGSVLKSSDQPTDENAPAEAEPASASPSADAGEVAAAEAAATAAAAEDSAGGELPWRVVLRGPFDTEKGDEEEAADSSGWEFDVREAAAALELYRHCKSRLLCITYRTLVDYAFIVRAVAAGAAPLRERLMFCSAAAVADFYLPYAVMSPHKLKTQQQQQQLAQRPAAAAAEGADTAGPRDMHRGSSRWGSFAAATQPKRWFTGEAEVADTAGTAPGETREGPQQQQLQHQHSSHHHLTLRLWVAPKVLSVVRSVAPECFVVAFKLETDAAHLQECAALYLEPGDSSSSSSSSSSGHGMADCVVGNVLSSRRQTAILFTKGGQRQISFKGKRSHKYFGHGTIEARLAKHLLKLQTLKLKEAFL</sequence>
<protein>
    <submittedName>
        <fullName evidence="4">DNA/pantothenate metabolism flavoprotein domain-containing protein, putative</fullName>
    </submittedName>
</protein>
<dbReference type="OMA" id="STHCETG"/>
<dbReference type="SUPFAM" id="SSF102645">
    <property type="entry name" value="CoaB-like"/>
    <property type="match status" value="3"/>
</dbReference>
<dbReference type="OrthoDB" id="70224at2759"/>
<organism evidence="4 5">
    <name type="scientific">Eimeria acervulina</name>
    <name type="common">Coccidian parasite</name>
    <dbReference type="NCBI Taxonomy" id="5801"/>
    <lineage>
        <taxon>Eukaryota</taxon>
        <taxon>Sar</taxon>
        <taxon>Alveolata</taxon>
        <taxon>Apicomplexa</taxon>
        <taxon>Conoidasida</taxon>
        <taxon>Coccidia</taxon>
        <taxon>Eucoccidiorida</taxon>
        <taxon>Eimeriorina</taxon>
        <taxon>Eimeriidae</taxon>
        <taxon>Eimeria</taxon>
    </lineage>
</organism>
<feature type="region of interest" description="Disordered" evidence="2">
    <location>
        <begin position="162"/>
        <end position="211"/>
    </location>
</feature>
<evidence type="ECO:0000313" key="4">
    <source>
        <dbReference type="EMBL" id="CDI81483.1"/>
    </source>
</evidence>
<dbReference type="Pfam" id="PF04127">
    <property type="entry name" value="DFP"/>
    <property type="match status" value="1"/>
</dbReference>
<name>U6GQE6_EIMAC</name>
<feature type="domain" description="DNA/pantothenate metabolism flavoprotein C-terminal" evidence="3">
    <location>
        <begin position="84"/>
        <end position="132"/>
    </location>
</feature>
<dbReference type="VEuPathDB" id="ToxoDB:EAH_00022000"/>
<dbReference type="RefSeq" id="XP_013248805.1">
    <property type="nucleotide sequence ID" value="XM_013393351.1"/>
</dbReference>
<accession>U6GQE6</accession>
<feature type="region of interest" description="Disordered" evidence="2">
    <location>
        <begin position="1"/>
        <end position="25"/>
    </location>
</feature>
<feature type="region of interest" description="Disordered" evidence="2">
    <location>
        <begin position="447"/>
        <end position="467"/>
    </location>
</feature>
<comment type="similarity">
    <text evidence="1">Belongs to the PPC synthetase family.</text>
</comment>
<dbReference type="EMBL" id="HG671661">
    <property type="protein sequence ID" value="CDI81483.1"/>
    <property type="molecule type" value="Genomic_DNA"/>
</dbReference>
<feature type="compositionally biased region" description="Polar residues" evidence="2">
    <location>
        <begin position="231"/>
        <end position="244"/>
    </location>
</feature>
<dbReference type="InterPro" id="IPR035929">
    <property type="entry name" value="CoaB-like_sf"/>
</dbReference>
<gene>
    <name evidence="4" type="ORF">EAH_00022000</name>
</gene>
<evidence type="ECO:0000256" key="1">
    <source>
        <dbReference type="ARBA" id="ARBA00005703"/>
    </source>
</evidence>
<dbReference type="Gene3D" id="3.40.50.10300">
    <property type="entry name" value="CoaB-like"/>
    <property type="match status" value="2"/>
</dbReference>
<feature type="region of interest" description="Disordered" evidence="2">
    <location>
        <begin position="228"/>
        <end position="282"/>
    </location>
</feature>
<feature type="region of interest" description="Disordered" evidence="2">
    <location>
        <begin position="390"/>
        <end position="423"/>
    </location>
</feature>
<reference evidence="4" key="1">
    <citation type="submission" date="2013-10" db="EMBL/GenBank/DDBJ databases">
        <title>Genomic analysis of the causative agents of coccidiosis in chickens.</title>
        <authorList>
            <person name="Reid A.J."/>
            <person name="Blake D."/>
            <person name="Billington K."/>
            <person name="Browne H."/>
            <person name="Dunn M."/>
            <person name="Hung S."/>
            <person name="Kawahara F."/>
            <person name="Miranda-Saavedra D."/>
            <person name="Mourier T."/>
            <person name="Nagra H."/>
            <person name="Otto T.D."/>
            <person name="Rawlings N."/>
            <person name="Sanchez A."/>
            <person name="Sanders M."/>
            <person name="Subramaniam C."/>
            <person name="Tay Y."/>
            <person name="Dear P."/>
            <person name="Doerig C."/>
            <person name="Gruber A."/>
            <person name="Parkinson J."/>
            <person name="Shirley M."/>
            <person name="Wan K.L."/>
            <person name="Berriman M."/>
            <person name="Tomley F."/>
            <person name="Pain A."/>
        </authorList>
    </citation>
    <scope>NUCLEOTIDE SEQUENCE [LARGE SCALE GENOMIC DNA]</scope>
    <source>
        <strain evidence="4">Houghton</strain>
    </source>
</reference>
<dbReference type="AlphaFoldDB" id="U6GQE6"/>
<dbReference type="GO" id="GO:0015937">
    <property type="term" value="P:coenzyme A biosynthetic process"/>
    <property type="evidence" value="ECO:0007669"/>
    <property type="project" value="UniProtKB-ARBA"/>
</dbReference>
<feature type="compositionally biased region" description="Low complexity" evidence="2">
    <location>
        <begin position="247"/>
        <end position="282"/>
    </location>
</feature>
<dbReference type="GeneID" id="25270270"/>
<dbReference type="Proteomes" id="UP000018050">
    <property type="component" value="Unassembled WGS sequence"/>
</dbReference>
<dbReference type="GO" id="GO:0003824">
    <property type="term" value="F:catalytic activity"/>
    <property type="evidence" value="ECO:0007669"/>
    <property type="project" value="UniProtKB-ARBA"/>
</dbReference>
<reference evidence="4" key="2">
    <citation type="submission" date="2013-10" db="EMBL/GenBank/DDBJ databases">
        <authorList>
            <person name="Aslett M."/>
        </authorList>
    </citation>
    <scope>NUCLEOTIDE SEQUENCE [LARGE SCALE GENOMIC DNA]</scope>
    <source>
        <strain evidence="4">Houghton</strain>
    </source>
</reference>
<evidence type="ECO:0000259" key="3">
    <source>
        <dbReference type="Pfam" id="PF04127"/>
    </source>
</evidence>
<keyword evidence="5" id="KW-1185">Reference proteome</keyword>
<dbReference type="InterPro" id="IPR007085">
    <property type="entry name" value="DNA/pantothenate-metab_flavo_C"/>
</dbReference>
<feature type="compositionally biased region" description="Low complexity" evidence="2">
    <location>
        <begin position="390"/>
        <end position="408"/>
    </location>
</feature>
<evidence type="ECO:0000313" key="5">
    <source>
        <dbReference type="Proteomes" id="UP000018050"/>
    </source>
</evidence>
<evidence type="ECO:0000256" key="2">
    <source>
        <dbReference type="SAM" id="MobiDB-lite"/>
    </source>
</evidence>
<feature type="compositionally biased region" description="Low complexity" evidence="2">
    <location>
        <begin position="1"/>
        <end position="20"/>
    </location>
</feature>
<proteinExistence type="inferred from homology"/>